<evidence type="ECO:0000256" key="3">
    <source>
        <dbReference type="ARBA" id="ARBA00022679"/>
    </source>
</evidence>
<evidence type="ECO:0000256" key="8">
    <source>
        <dbReference type="ARBA" id="ARBA00051245"/>
    </source>
</evidence>
<evidence type="ECO:0000256" key="1">
    <source>
        <dbReference type="ARBA" id="ARBA00007316"/>
    </source>
</evidence>
<dbReference type="PANTHER" id="PTHR32309:SF13">
    <property type="entry name" value="FERRIC ENTEROBACTIN TRANSPORT PROTEIN FEPE"/>
    <property type="match status" value="1"/>
</dbReference>
<keyword evidence="3" id="KW-0808">Transferase</keyword>
<evidence type="ECO:0000256" key="4">
    <source>
        <dbReference type="ARBA" id="ARBA00022741"/>
    </source>
</evidence>
<dbReference type="EMBL" id="PREZ01000006">
    <property type="protein sequence ID" value="PPA69245.1"/>
    <property type="molecule type" value="Genomic_DNA"/>
</dbReference>
<dbReference type="SUPFAM" id="SSF52540">
    <property type="entry name" value="P-loop containing nucleoside triphosphate hydrolases"/>
    <property type="match status" value="1"/>
</dbReference>
<keyword evidence="7" id="KW-0829">Tyrosine-protein kinase</keyword>
<dbReference type="PANTHER" id="PTHR32309">
    <property type="entry name" value="TYROSINE-PROTEIN KINASE"/>
    <property type="match status" value="1"/>
</dbReference>
<dbReference type="GO" id="GO:0004715">
    <property type="term" value="F:non-membrane spanning protein tyrosine kinase activity"/>
    <property type="evidence" value="ECO:0007669"/>
    <property type="project" value="UniProtKB-EC"/>
</dbReference>
<dbReference type="InterPro" id="IPR025669">
    <property type="entry name" value="AAA_dom"/>
</dbReference>
<keyword evidence="11" id="KW-1185">Reference proteome</keyword>
<proteinExistence type="inferred from homology"/>
<evidence type="ECO:0000256" key="7">
    <source>
        <dbReference type="ARBA" id="ARBA00023137"/>
    </source>
</evidence>
<protein>
    <recommendedName>
        <fullName evidence="2">non-specific protein-tyrosine kinase</fullName>
        <ecNumber evidence="2">2.7.10.2</ecNumber>
    </recommendedName>
</protein>
<evidence type="ECO:0000256" key="2">
    <source>
        <dbReference type="ARBA" id="ARBA00011903"/>
    </source>
</evidence>
<reference evidence="10 11" key="1">
    <citation type="submission" date="2018-02" db="EMBL/GenBank/DDBJ databases">
        <title>Jeotgalibacillus proteolyticum sp. nov. a protease producing bacterium isolated from ocean sediments of Laizhou Bay.</title>
        <authorList>
            <person name="Li Y."/>
        </authorList>
    </citation>
    <scope>NUCLEOTIDE SEQUENCE [LARGE SCALE GENOMIC DNA]</scope>
    <source>
        <strain evidence="10 11">22-7</strain>
    </source>
</reference>
<dbReference type="NCBIfam" id="TIGR01007">
    <property type="entry name" value="eps_fam"/>
    <property type="match status" value="1"/>
</dbReference>
<gene>
    <name evidence="10" type="ORF">C4B60_15685</name>
</gene>
<name>A0A2S5G8H8_9BACL</name>
<dbReference type="AlphaFoldDB" id="A0A2S5G8H8"/>
<evidence type="ECO:0000256" key="6">
    <source>
        <dbReference type="ARBA" id="ARBA00022840"/>
    </source>
</evidence>
<keyword evidence="5 10" id="KW-0418">Kinase</keyword>
<keyword evidence="6" id="KW-0067">ATP-binding</keyword>
<accession>A0A2S5G8H8</accession>
<dbReference type="Proteomes" id="UP000239047">
    <property type="component" value="Unassembled WGS sequence"/>
</dbReference>
<organism evidence="10 11">
    <name type="scientific">Jeotgalibacillus proteolyticus</name>
    <dbReference type="NCBI Taxonomy" id="2082395"/>
    <lineage>
        <taxon>Bacteria</taxon>
        <taxon>Bacillati</taxon>
        <taxon>Bacillota</taxon>
        <taxon>Bacilli</taxon>
        <taxon>Bacillales</taxon>
        <taxon>Caryophanaceae</taxon>
        <taxon>Jeotgalibacillus</taxon>
    </lineage>
</organism>
<dbReference type="InterPro" id="IPR027417">
    <property type="entry name" value="P-loop_NTPase"/>
</dbReference>
<feature type="domain" description="AAA" evidence="9">
    <location>
        <begin position="51"/>
        <end position="203"/>
    </location>
</feature>
<dbReference type="GO" id="GO:0005524">
    <property type="term" value="F:ATP binding"/>
    <property type="evidence" value="ECO:0007669"/>
    <property type="project" value="UniProtKB-KW"/>
</dbReference>
<dbReference type="GO" id="GO:0005886">
    <property type="term" value="C:plasma membrane"/>
    <property type="evidence" value="ECO:0007669"/>
    <property type="project" value="TreeGrafter"/>
</dbReference>
<comment type="similarity">
    <text evidence="1">Belongs to the CpsD/CapB family.</text>
</comment>
<evidence type="ECO:0000313" key="11">
    <source>
        <dbReference type="Proteomes" id="UP000239047"/>
    </source>
</evidence>
<evidence type="ECO:0000313" key="10">
    <source>
        <dbReference type="EMBL" id="PPA69245.1"/>
    </source>
</evidence>
<dbReference type="Gene3D" id="3.40.50.300">
    <property type="entry name" value="P-loop containing nucleotide triphosphate hydrolases"/>
    <property type="match status" value="1"/>
</dbReference>
<evidence type="ECO:0000256" key="5">
    <source>
        <dbReference type="ARBA" id="ARBA00022777"/>
    </source>
</evidence>
<sequence>MILNKKLQMKDKKRSLVTYLFPDSYIADQFRTIRTNIRFVTGETNKKVFLIASPGSGDGKSIIVANLAASMAQQKERILLIDANLRSPVIHTIFNLPNNKGIGNILRHRIPIKEAVCKTEIGKLDILTSGEASFNPAEIIGSELMEDLIKSAAAEYDVVLIDAPSVLEYTETRMLANYCDGVLFLLKRAKTELEKASEAIRVLELAQSQIVGAIMNE</sequence>
<comment type="catalytic activity">
    <reaction evidence="8">
        <text>L-tyrosyl-[protein] + ATP = O-phospho-L-tyrosyl-[protein] + ADP + H(+)</text>
        <dbReference type="Rhea" id="RHEA:10596"/>
        <dbReference type="Rhea" id="RHEA-COMP:10136"/>
        <dbReference type="Rhea" id="RHEA-COMP:20101"/>
        <dbReference type="ChEBI" id="CHEBI:15378"/>
        <dbReference type="ChEBI" id="CHEBI:30616"/>
        <dbReference type="ChEBI" id="CHEBI:46858"/>
        <dbReference type="ChEBI" id="CHEBI:61978"/>
        <dbReference type="ChEBI" id="CHEBI:456216"/>
        <dbReference type="EC" id="2.7.10.2"/>
    </reaction>
</comment>
<dbReference type="OrthoDB" id="9794577at2"/>
<dbReference type="InterPro" id="IPR005702">
    <property type="entry name" value="Wzc-like_C"/>
</dbReference>
<comment type="caution">
    <text evidence="10">The sequence shown here is derived from an EMBL/GenBank/DDBJ whole genome shotgun (WGS) entry which is preliminary data.</text>
</comment>
<dbReference type="InterPro" id="IPR050445">
    <property type="entry name" value="Bact_polysacc_biosynth/exp"/>
</dbReference>
<dbReference type="CDD" id="cd05387">
    <property type="entry name" value="BY-kinase"/>
    <property type="match status" value="1"/>
</dbReference>
<evidence type="ECO:0000259" key="9">
    <source>
        <dbReference type="Pfam" id="PF13614"/>
    </source>
</evidence>
<dbReference type="Pfam" id="PF13614">
    <property type="entry name" value="AAA_31"/>
    <property type="match status" value="1"/>
</dbReference>
<dbReference type="EC" id="2.7.10.2" evidence="2"/>
<keyword evidence="4" id="KW-0547">Nucleotide-binding</keyword>